<evidence type="ECO:0000259" key="1">
    <source>
        <dbReference type="SMART" id="SM00881"/>
    </source>
</evidence>
<dbReference type="EMBL" id="LAZR01002368">
    <property type="protein sequence ID" value="KKN30959.1"/>
    <property type="molecule type" value="Genomic_DNA"/>
</dbReference>
<proteinExistence type="predicted"/>
<dbReference type="PANTHER" id="PTHR42793:SF1">
    <property type="entry name" value="PEPTIDYL-LYSINE N-ACETYLTRANSFERASE PATZ"/>
    <property type="match status" value="1"/>
</dbReference>
<organism evidence="2">
    <name type="scientific">marine sediment metagenome</name>
    <dbReference type="NCBI Taxonomy" id="412755"/>
    <lineage>
        <taxon>unclassified sequences</taxon>
        <taxon>metagenomes</taxon>
        <taxon>ecological metagenomes</taxon>
    </lineage>
</organism>
<accession>A0A0F9PLA6</accession>
<dbReference type="InterPro" id="IPR003781">
    <property type="entry name" value="CoA-bd"/>
</dbReference>
<dbReference type="PANTHER" id="PTHR42793">
    <property type="entry name" value="COA BINDING DOMAIN CONTAINING PROTEIN"/>
    <property type="match status" value="1"/>
</dbReference>
<dbReference type="Pfam" id="PF13380">
    <property type="entry name" value="CoA_binding_2"/>
    <property type="match status" value="1"/>
</dbReference>
<dbReference type="SUPFAM" id="SSF51735">
    <property type="entry name" value="NAD(P)-binding Rossmann-fold domains"/>
    <property type="match status" value="1"/>
</dbReference>
<evidence type="ECO:0000313" key="2">
    <source>
        <dbReference type="EMBL" id="KKN30959.1"/>
    </source>
</evidence>
<dbReference type="InterPro" id="IPR036291">
    <property type="entry name" value="NAD(P)-bd_dom_sf"/>
</dbReference>
<feature type="domain" description="CoA-binding" evidence="1">
    <location>
        <begin position="10"/>
        <end position="109"/>
    </location>
</feature>
<gene>
    <name evidence="2" type="ORF">LCGC14_0828820</name>
</gene>
<dbReference type="InterPro" id="IPR016102">
    <property type="entry name" value="Succinyl-CoA_synth-like"/>
</dbReference>
<sequence>MRENIPFERLFNPRAILIIGVSKLNPSGATQYVYALKAAQFPKPIYLVNPKYTGEELLGYKFYESISSIPDETSVDLAIIALPAQITPSIIEELGKKGILFAHIFSSGFSELDTEFDKSGKKLEDELIKVASKYGIRILGPNCMGIVAPKSKLTFLMSFRSMQKANIENKEIDSEKIEGLEHLGDLMDSGKVAFISQSGGIAFSHGMTSQALGYNFSKVVSLGNQIDLDLLDFLRYFKDDPETKIISMYIENIKRDGNEFVRLLKETTGKKPVIIWKAGIFQTGHQAVMSHTGGLAGNYKMWESMASQTGVILVNNFSELTDMIQTCLAYPVPKSLGTAVLSMSGGTAVESTDEVERNGLIMPLISQEVTQKISQFIPEINSNLKNPLEFGGKNSLDHTIKIIEMLAEEPQFSTIIMTTSPEYLIFRRGNSLDEYIKKISNAIPPDSGKLLLCVTSSINMFEQGIKMNLEFRSRSLSNGFVAYRSTAAAAKSCYRWWKYGKYLEKRK</sequence>
<dbReference type="SUPFAM" id="SSF52210">
    <property type="entry name" value="Succinyl-CoA synthetase domains"/>
    <property type="match status" value="2"/>
</dbReference>
<dbReference type="Gene3D" id="3.40.50.720">
    <property type="entry name" value="NAD(P)-binding Rossmann-like Domain"/>
    <property type="match status" value="1"/>
</dbReference>
<reference evidence="2" key="1">
    <citation type="journal article" date="2015" name="Nature">
        <title>Complex archaea that bridge the gap between prokaryotes and eukaryotes.</title>
        <authorList>
            <person name="Spang A."/>
            <person name="Saw J.H."/>
            <person name="Jorgensen S.L."/>
            <person name="Zaremba-Niedzwiedzka K."/>
            <person name="Martijn J."/>
            <person name="Lind A.E."/>
            <person name="van Eijk R."/>
            <person name="Schleper C."/>
            <person name="Guy L."/>
            <person name="Ettema T.J."/>
        </authorList>
    </citation>
    <scope>NUCLEOTIDE SEQUENCE</scope>
</reference>
<name>A0A0F9PLA6_9ZZZZ</name>
<dbReference type="AlphaFoldDB" id="A0A0F9PLA6"/>
<dbReference type="SMART" id="SM00881">
    <property type="entry name" value="CoA_binding"/>
    <property type="match status" value="1"/>
</dbReference>
<dbReference type="Gene3D" id="3.40.50.261">
    <property type="entry name" value="Succinyl-CoA synthetase domains"/>
    <property type="match status" value="2"/>
</dbReference>
<comment type="caution">
    <text evidence="2">The sequence shown here is derived from an EMBL/GenBank/DDBJ whole genome shotgun (WGS) entry which is preliminary data.</text>
</comment>
<dbReference type="InterPro" id="IPR032875">
    <property type="entry name" value="Succ_CoA_lig_flav_dom"/>
</dbReference>
<dbReference type="Pfam" id="PF13607">
    <property type="entry name" value="Succ_CoA_lig"/>
    <property type="match status" value="1"/>
</dbReference>
<protein>
    <recommendedName>
        <fullName evidence="1">CoA-binding domain-containing protein</fullName>
    </recommendedName>
</protein>